<comment type="caution">
    <text evidence="1">The sequence shown here is derived from an EMBL/GenBank/DDBJ whole genome shotgun (WGS) entry which is preliminary data.</text>
</comment>
<dbReference type="GO" id="GO:0003676">
    <property type="term" value="F:nucleic acid binding"/>
    <property type="evidence" value="ECO:0007669"/>
    <property type="project" value="InterPro"/>
</dbReference>
<dbReference type="PANTHER" id="PTHR47331">
    <property type="entry name" value="PHD-TYPE DOMAIN-CONTAINING PROTEIN"/>
    <property type="match status" value="1"/>
</dbReference>
<proteinExistence type="predicted"/>
<gene>
    <name evidence="1" type="ORF">AVEN_163115_1</name>
</gene>
<organism evidence="1 2">
    <name type="scientific">Araneus ventricosus</name>
    <name type="common">Orbweaver spider</name>
    <name type="synonym">Epeira ventricosa</name>
    <dbReference type="NCBI Taxonomy" id="182803"/>
    <lineage>
        <taxon>Eukaryota</taxon>
        <taxon>Metazoa</taxon>
        <taxon>Ecdysozoa</taxon>
        <taxon>Arthropoda</taxon>
        <taxon>Chelicerata</taxon>
        <taxon>Arachnida</taxon>
        <taxon>Araneae</taxon>
        <taxon>Araneomorphae</taxon>
        <taxon>Entelegynae</taxon>
        <taxon>Araneoidea</taxon>
        <taxon>Araneidae</taxon>
        <taxon>Araneus</taxon>
    </lineage>
</organism>
<accession>A0A4Y2DGZ9</accession>
<evidence type="ECO:0000313" key="2">
    <source>
        <dbReference type="Proteomes" id="UP000499080"/>
    </source>
</evidence>
<dbReference type="SUPFAM" id="SSF53098">
    <property type="entry name" value="Ribonuclease H-like"/>
    <property type="match status" value="1"/>
</dbReference>
<dbReference type="Gene3D" id="3.30.420.10">
    <property type="entry name" value="Ribonuclease H-like superfamily/Ribonuclease H"/>
    <property type="match status" value="1"/>
</dbReference>
<dbReference type="PANTHER" id="PTHR47331:SF1">
    <property type="entry name" value="GAG-LIKE PROTEIN"/>
    <property type="match status" value="1"/>
</dbReference>
<dbReference type="EMBL" id="BGPR01000368">
    <property type="protein sequence ID" value="GBM16070.1"/>
    <property type="molecule type" value="Genomic_DNA"/>
</dbReference>
<dbReference type="InterPro" id="IPR036397">
    <property type="entry name" value="RNaseH_sf"/>
</dbReference>
<dbReference type="InterPro" id="IPR012337">
    <property type="entry name" value="RNaseH-like_sf"/>
</dbReference>
<protein>
    <recommendedName>
        <fullName evidence="3">Integrase catalytic domain-containing protein</fullName>
    </recommendedName>
</protein>
<evidence type="ECO:0000313" key="1">
    <source>
        <dbReference type="EMBL" id="GBM16070.1"/>
    </source>
</evidence>
<dbReference type="OrthoDB" id="6431442at2759"/>
<name>A0A4Y2DGZ9_ARAVE</name>
<dbReference type="AlphaFoldDB" id="A0A4Y2DGZ9"/>
<keyword evidence="2" id="KW-1185">Reference proteome</keyword>
<sequence>MAPLLANRFQVRYQFENVGIDFACPIYTGNTGKAYKVLFTCAVTRAIHLEVVSSLSTEHFLLAFRRFISRRGICHKVNSDNAMAFKSADIELKRFYMNICEPEVQNYFGRKGIK</sequence>
<evidence type="ECO:0008006" key="3">
    <source>
        <dbReference type="Google" id="ProtNLM"/>
    </source>
</evidence>
<reference evidence="1 2" key="1">
    <citation type="journal article" date="2019" name="Sci. Rep.">
        <title>Orb-weaving spider Araneus ventricosus genome elucidates the spidroin gene catalogue.</title>
        <authorList>
            <person name="Kono N."/>
            <person name="Nakamura H."/>
            <person name="Ohtoshi R."/>
            <person name="Moran D.A.P."/>
            <person name="Shinohara A."/>
            <person name="Yoshida Y."/>
            <person name="Fujiwara M."/>
            <person name="Mori M."/>
            <person name="Tomita M."/>
            <person name="Arakawa K."/>
        </authorList>
    </citation>
    <scope>NUCLEOTIDE SEQUENCE [LARGE SCALE GENOMIC DNA]</scope>
</reference>
<dbReference type="Proteomes" id="UP000499080">
    <property type="component" value="Unassembled WGS sequence"/>
</dbReference>